<dbReference type="EMBL" id="JACGXP010000002">
    <property type="protein sequence ID" value="MBA8990135.1"/>
    <property type="molecule type" value="Genomic_DNA"/>
</dbReference>
<dbReference type="InterPro" id="IPR027417">
    <property type="entry name" value="P-loop_NTPase"/>
</dbReference>
<dbReference type="GO" id="GO:0016301">
    <property type="term" value="F:kinase activity"/>
    <property type="evidence" value="ECO:0007669"/>
    <property type="project" value="UniProtKB-KW"/>
</dbReference>
<keyword evidence="1" id="KW-0808">Transferase</keyword>
<organism evidence="1 2">
    <name type="scientific">Curtobacterium pusillum</name>
    <dbReference type="NCBI Taxonomy" id="69373"/>
    <lineage>
        <taxon>Bacteria</taxon>
        <taxon>Bacillati</taxon>
        <taxon>Actinomycetota</taxon>
        <taxon>Actinomycetes</taxon>
        <taxon>Micrococcales</taxon>
        <taxon>Microbacteriaceae</taxon>
        <taxon>Curtobacterium</taxon>
    </lineage>
</organism>
<dbReference type="InterPro" id="IPR052922">
    <property type="entry name" value="Cytidylate_Kinase-2"/>
</dbReference>
<dbReference type="Gene3D" id="3.40.50.300">
    <property type="entry name" value="P-loop containing nucleotide triphosphate hydrolases"/>
    <property type="match status" value="1"/>
</dbReference>
<dbReference type="PANTHER" id="PTHR37816">
    <property type="entry name" value="YALI0E33011P"/>
    <property type="match status" value="1"/>
</dbReference>
<dbReference type="AlphaFoldDB" id="A0AAW3T616"/>
<dbReference type="PANTHER" id="PTHR37816:SF2">
    <property type="entry name" value="DNA TOPOLOGY MODULATION PROTEIN FLAR-RELATED PROTEIN"/>
    <property type="match status" value="1"/>
</dbReference>
<keyword evidence="1" id="KW-0418">Kinase</keyword>
<name>A0AAW3T616_9MICO</name>
<sequence>MTDRVGLRDLGERICITGPSGSGKSTLADAVGSALGLPVVHLDRYRHVLGTHWELRPDAEFERLHSAAVDGDRWVLDGNYSTLLPARLERATGIIVLEISTARTLVGYVRRTLRRGDRAGGLGVDERLSWRFVRYNLRNGASNRRRRRHVFDEAVLPKVLLVGARRIRDFVRAEGLRTRR</sequence>
<evidence type="ECO:0000313" key="1">
    <source>
        <dbReference type="EMBL" id="MBA8990135.1"/>
    </source>
</evidence>
<reference evidence="1 2" key="1">
    <citation type="submission" date="2020-07" db="EMBL/GenBank/DDBJ databases">
        <title>Above-ground endophytic microbial communities from plants in different locations in the United States.</title>
        <authorList>
            <person name="Frank C."/>
        </authorList>
    </citation>
    <scope>NUCLEOTIDE SEQUENCE [LARGE SCALE GENOMIC DNA]</scope>
    <source>
        <strain evidence="1 2">WPL5_2</strain>
    </source>
</reference>
<dbReference type="SUPFAM" id="SSF52540">
    <property type="entry name" value="P-loop containing nucleoside triphosphate hydrolases"/>
    <property type="match status" value="1"/>
</dbReference>
<dbReference type="Proteomes" id="UP000590225">
    <property type="component" value="Unassembled WGS sequence"/>
</dbReference>
<gene>
    <name evidence="1" type="ORF">FHW23_001381</name>
</gene>
<protein>
    <submittedName>
        <fullName evidence="1">Adenylate kinase family enzyme</fullName>
    </submittedName>
</protein>
<evidence type="ECO:0000313" key="2">
    <source>
        <dbReference type="Proteomes" id="UP000590225"/>
    </source>
</evidence>
<comment type="caution">
    <text evidence="1">The sequence shown here is derived from an EMBL/GenBank/DDBJ whole genome shotgun (WGS) entry which is preliminary data.</text>
</comment>
<proteinExistence type="predicted"/>
<accession>A0AAW3T616</accession>
<dbReference type="RefSeq" id="WP_182515646.1">
    <property type="nucleotide sequence ID" value="NZ_JACGXP010000002.1"/>
</dbReference>